<keyword evidence="2" id="KW-0238">DNA-binding</keyword>
<organism evidence="7 8">
    <name type="scientific">Brevibacterium pityocampae</name>
    <dbReference type="NCBI Taxonomy" id="506594"/>
    <lineage>
        <taxon>Bacteria</taxon>
        <taxon>Bacillati</taxon>
        <taxon>Actinomycetota</taxon>
        <taxon>Actinomycetes</taxon>
        <taxon>Micrococcales</taxon>
        <taxon>Brevibacteriaceae</taxon>
        <taxon>Brevibacterium</taxon>
    </lineage>
</organism>
<dbReference type="InterPro" id="IPR009061">
    <property type="entry name" value="DNA-bd_dom_put_sf"/>
</dbReference>
<accession>A0ABP8J0H3</accession>
<dbReference type="Pfam" id="PF07739">
    <property type="entry name" value="TipAS"/>
    <property type="match status" value="1"/>
</dbReference>
<feature type="domain" description="HTH merR-type" evidence="6">
    <location>
        <begin position="26"/>
        <end position="95"/>
    </location>
</feature>
<evidence type="ECO:0000256" key="3">
    <source>
        <dbReference type="ARBA" id="ARBA00023159"/>
    </source>
</evidence>
<dbReference type="Gene3D" id="1.10.1660.10">
    <property type="match status" value="1"/>
</dbReference>
<comment type="caution">
    <text evidence="7">The sequence shown here is derived from an EMBL/GenBank/DDBJ whole genome shotgun (WGS) entry which is preliminary data.</text>
</comment>
<dbReference type="CDD" id="cd01106">
    <property type="entry name" value="HTH_TipAL-Mta"/>
    <property type="match status" value="1"/>
</dbReference>
<gene>
    <name evidence="7" type="ORF">GCM10023167_01480</name>
</gene>
<proteinExistence type="predicted"/>
<evidence type="ECO:0000259" key="6">
    <source>
        <dbReference type="PROSITE" id="PS50937"/>
    </source>
</evidence>
<evidence type="ECO:0000256" key="2">
    <source>
        <dbReference type="ARBA" id="ARBA00023125"/>
    </source>
</evidence>
<dbReference type="InterPro" id="IPR000551">
    <property type="entry name" value="MerR-type_HTH_dom"/>
</dbReference>
<evidence type="ECO:0000256" key="1">
    <source>
        <dbReference type="ARBA" id="ARBA00023015"/>
    </source>
</evidence>
<dbReference type="Gene3D" id="1.10.490.50">
    <property type="entry name" value="Antibiotic binding domain of TipA-like multidrug resistance regulators"/>
    <property type="match status" value="1"/>
</dbReference>
<dbReference type="InterPro" id="IPR012925">
    <property type="entry name" value="TipAS_dom"/>
</dbReference>
<keyword evidence="4" id="KW-0804">Transcription</keyword>
<dbReference type="Proteomes" id="UP001500642">
    <property type="component" value="Unassembled WGS sequence"/>
</dbReference>
<reference evidence="8" key="1">
    <citation type="journal article" date="2019" name="Int. J. Syst. Evol. Microbiol.">
        <title>The Global Catalogue of Microorganisms (GCM) 10K type strain sequencing project: providing services to taxonomists for standard genome sequencing and annotation.</title>
        <authorList>
            <consortium name="The Broad Institute Genomics Platform"/>
            <consortium name="The Broad Institute Genome Sequencing Center for Infectious Disease"/>
            <person name="Wu L."/>
            <person name="Ma J."/>
        </authorList>
    </citation>
    <scope>NUCLEOTIDE SEQUENCE [LARGE SCALE GENOMIC DNA]</scope>
    <source>
        <strain evidence="8">JCM 17808</strain>
    </source>
</reference>
<keyword evidence="3" id="KW-0010">Activator</keyword>
<protein>
    <submittedName>
        <fullName evidence="7">MerR family transcriptional regulator</fullName>
    </submittedName>
</protein>
<dbReference type="InterPro" id="IPR047057">
    <property type="entry name" value="MerR_fam"/>
</dbReference>
<dbReference type="EMBL" id="BAABGL010000002">
    <property type="protein sequence ID" value="GAA4382702.1"/>
    <property type="molecule type" value="Genomic_DNA"/>
</dbReference>
<dbReference type="PANTHER" id="PTHR30204:SF90">
    <property type="entry name" value="HTH-TYPE TRANSCRIPTIONAL ACTIVATOR MTA"/>
    <property type="match status" value="1"/>
</dbReference>
<evidence type="ECO:0000256" key="5">
    <source>
        <dbReference type="SAM" id="MobiDB-lite"/>
    </source>
</evidence>
<keyword evidence="1" id="KW-0805">Transcription regulation</keyword>
<evidence type="ECO:0000256" key="4">
    <source>
        <dbReference type="ARBA" id="ARBA00023163"/>
    </source>
</evidence>
<dbReference type="SMART" id="SM00422">
    <property type="entry name" value="HTH_MERR"/>
    <property type="match status" value="1"/>
</dbReference>
<dbReference type="InterPro" id="IPR036244">
    <property type="entry name" value="TipA-like_antibiotic-bd"/>
</dbReference>
<evidence type="ECO:0000313" key="8">
    <source>
        <dbReference type="Proteomes" id="UP001500642"/>
    </source>
</evidence>
<dbReference type="PRINTS" id="PR00040">
    <property type="entry name" value="HTHMERR"/>
</dbReference>
<feature type="compositionally biased region" description="Basic and acidic residues" evidence="5">
    <location>
        <begin position="1"/>
        <end position="14"/>
    </location>
</feature>
<sequence length="284" mass="31912">MPDGHAPRARREPAEDGTGLGDAEAGLTVGRTAELVGVSVRTLHHWDALGLVCPSARTWAGYRLYGRADVARLQQVLVYRELGMSLERIGDLLDAPEADVAEQLRSQHDLLADRIARLQAMKSAVEQMMEVETMEKKLTPEQQAEVLGSNWNPEWHYEAEERWGATDEWAEAEGRKAQMGRSDWEQVKQEAEALEADLAAAKRRGVEPGSEEASALAERHRESIGQWFEVSRAKHVLIARGYTEDPRFREHYDTREAGLAAWLREVIEAEARAHGVDPETAEWE</sequence>
<dbReference type="PROSITE" id="PS50937">
    <property type="entry name" value="HTH_MERR_2"/>
    <property type="match status" value="1"/>
</dbReference>
<keyword evidence="8" id="KW-1185">Reference proteome</keyword>
<dbReference type="Pfam" id="PF13411">
    <property type="entry name" value="MerR_1"/>
    <property type="match status" value="1"/>
</dbReference>
<dbReference type="RefSeq" id="WP_345029779.1">
    <property type="nucleotide sequence ID" value="NZ_BAABGL010000002.1"/>
</dbReference>
<evidence type="ECO:0000313" key="7">
    <source>
        <dbReference type="EMBL" id="GAA4382702.1"/>
    </source>
</evidence>
<dbReference type="SUPFAM" id="SSF46955">
    <property type="entry name" value="Putative DNA-binding domain"/>
    <property type="match status" value="1"/>
</dbReference>
<dbReference type="PANTHER" id="PTHR30204">
    <property type="entry name" value="REDOX-CYCLING DRUG-SENSING TRANSCRIPTIONAL ACTIVATOR SOXR"/>
    <property type="match status" value="1"/>
</dbReference>
<name>A0ABP8J0H3_9MICO</name>
<feature type="region of interest" description="Disordered" evidence="5">
    <location>
        <begin position="1"/>
        <end position="24"/>
    </location>
</feature>
<dbReference type="SUPFAM" id="SSF89082">
    <property type="entry name" value="Antibiotic binding domain of TipA-like multidrug resistance regulators"/>
    <property type="match status" value="1"/>
</dbReference>